<evidence type="ECO:0000259" key="3">
    <source>
        <dbReference type="Pfam" id="PF13458"/>
    </source>
</evidence>
<dbReference type="HOGENOM" id="CLU_027128_0_0_7"/>
<sequence length="423" mass="46668">MCQSSWVLPLMHQGASHGRAQAASRDMFETAQANTQAKTVEPALPAPRHPAPNILIGLDADMSSASAESGEAIRRGIVLAINEINRHGGVLGRRLELIVQDHRGNPRRGVDNIEAFGQMKDLVAVVGGIHTPVALEELKGIHRHQLIYLGAWAAGTPVVDNGYDPNYVFRVSVRDEYAGEFLVREALRMGYQRLGLLLEQTVWGESNERAIVKALRQRGLAPVGIEWFQWGIMDMTDLYDGLIAAHADVILLVANPLEGVVAIQTMAYLPEAQRRPILSHWGITGGGRDFFRSVQEQLSIVDLSFLQTFSFIEPPFPERAAPLFQAYKSTFPNCHSPQDIFSPVGTAHAYELVHLLKLAIEKAGTIDRPAVRDALEHLGAYQGVIRDYASPFTPTRHDALTIDDFRLARYSDQGAIIPLQKAP</sequence>
<proteinExistence type="inferred from homology"/>
<dbReference type="PANTHER" id="PTHR30483">
    <property type="entry name" value="LEUCINE-SPECIFIC-BINDING PROTEIN"/>
    <property type="match status" value="1"/>
</dbReference>
<evidence type="ECO:0000313" key="4">
    <source>
        <dbReference type="EMBL" id="ETW96868.1"/>
    </source>
</evidence>
<accession>W4LFL3</accession>
<dbReference type="InterPro" id="IPR028082">
    <property type="entry name" value="Peripla_BP_I"/>
</dbReference>
<dbReference type="Gene3D" id="3.40.50.2300">
    <property type="match status" value="2"/>
</dbReference>
<evidence type="ECO:0000256" key="1">
    <source>
        <dbReference type="ARBA" id="ARBA00010062"/>
    </source>
</evidence>
<comment type="caution">
    <text evidence="4">The sequence shown here is derived from an EMBL/GenBank/DDBJ whole genome shotgun (WGS) entry which is preliminary data.</text>
</comment>
<dbReference type="EMBL" id="AZHW01000732">
    <property type="protein sequence ID" value="ETW96868.1"/>
    <property type="molecule type" value="Genomic_DNA"/>
</dbReference>
<dbReference type="InterPro" id="IPR051010">
    <property type="entry name" value="BCAA_transport"/>
</dbReference>
<dbReference type="PATRIC" id="fig|1429438.4.peg.4776"/>
<organism evidence="4 5">
    <name type="scientific">Entotheonella factor</name>
    <dbReference type="NCBI Taxonomy" id="1429438"/>
    <lineage>
        <taxon>Bacteria</taxon>
        <taxon>Pseudomonadati</taxon>
        <taxon>Nitrospinota/Tectimicrobiota group</taxon>
        <taxon>Candidatus Tectimicrobiota</taxon>
        <taxon>Candidatus Entotheonellia</taxon>
        <taxon>Candidatus Entotheonellales</taxon>
        <taxon>Candidatus Entotheonellaceae</taxon>
        <taxon>Candidatus Entotheonella</taxon>
    </lineage>
</organism>
<feature type="domain" description="Leucine-binding protein" evidence="3">
    <location>
        <begin position="55"/>
        <end position="414"/>
    </location>
</feature>
<reference evidence="4 5" key="1">
    <citation type="journal article" date="2014" name="Nature">
        <title>An environmental bacterial taxon with a large and distinct metabolic repertoire.</title>
        <authorList>
            <person name="Wilson M.C."/>
            <person name="Mori T."/>
            <person name="Ruckert C."/>
            <person name="Uria A.R."/>
            <person name="Helf M.J."/>
            <person name="Takada K."/>
            <person name="Gernert C."/>
            <person name="Steffens U.A."/>
            <person name="Heycke N."/>
            <person name="Schmitt S."/>
            <person name="Rinke C."/>
            <person name="Helfrich E.J."/>
            <person name="Brachmann A.O."/>
            <person name="Gurgui C."/>
            <person name="Wakimoto T."/>
            <person name="Kracht M."/>
            <person name="Crusemann M."/>
            <person name="Hentschel U."/>
            <person name="Abe I."/>
            <person name="Matsunaga S."/>
            <person name="Kalinowski J."/>
            <person name="Takeyama H."/>
            <person name="Piel J."/>
        </authorList>
    </citation>
    <scope>NUCLEOTIDE SEQUENCE [LARGE SCALE GENOMIC DNA]</scope>
    <source>
        <strain evidence="5">TSY1</strain>
    </source>
</reference>
<keyword evidence="2" id="KW-0732">Signal</keyword>
<dbReference type="CDD" id="cd19979">
    <property type="entry name" value="PBP1_ABC_ligand_binding-like"/>
    <property type="match status" value="1"/>
</dbReference>
<protein>
    <recommendedName>
        <fullName evidence="3">Leucine-binding protein domain-containing protein</fullName>
    </recommendedName>
</protein>
<keyword evidence="5" id="KW-1185">Reference proteome</keyword>
<comment type="similarity">
    <text evidence="1">Belongs to the leucine-binding protein family.</text>
</comment>
<name>W4LFL3_ENTF1</name>
<dbReference type="InterPro" id="IPR028081">
    <property type="entry name" value="Leu-bd"/>
</dbReference>
<dbReference type="Proteomes" id="UP000019141">
    <property type="component" value="Unassembled WGS sequence"/>
</dbReference>
<gene>
    <name evidence="4" type="ORF">ETSY1_24935</name>
</gene>
<dbReference type="AlphaFoldDB" id="W4LFL3"/>
<evidence type="ECO:0000256" key="2">
    <source>
        <dbReference type="ARBA" id="ARBA00022729"/>
    </source>
</evidence>
<dbReference type="Pfam" id="PF13458">
    <property type="entry name" value="Peripla_BP_6"/>
    <property type="match status" value="1"/>
</dbReference>
<dbReference type="PANTHER" id="PTHR30483:SF6">
    <property type="entry name" value="PERIPLASMIC BINDING PROTEIN OF ABC TRANSPORTER FOR NATURAL AMINO ACIDS"/>
    <property type="match status" value="1"/>
</dbReference>
<dbReference type="SUPFAM" id="SSF53822">
    <property type="entry name" value="Periplasmic binding protein-like I"/>
    <property type="match status" value="1"/>
</dbReference>
<evidence type="ECO:0000313" key="5">
    <source>
        <dbReference type="Proteomes" id="UP000019141"/>
    </source>
</evidence>